<dbReference type="AlphaFoldDB" id="A0A4Z1C2X3"/>
<dbReference type="Proteomes" id="UP000298325">
    <property type="component" value="Unassembled WGS sequence"/>
</dbReference>
<protein>
    <submittedName>
        <fullName evidence="1">Uncharacterized protein</fullName>
    </submittedName>
</protein>
<keyword evidence="2" id="KW-1185">Reference proteome</keyword>
<dbReference type="RefSeq" id="WP_135803771.1">
    <property type="nucleotide sequence ID" value="NZ_SRPF01000003.1"/>
</dbReference>
<evidence type="ECO:0000313" key="2">
    <source>
        <dbReference type="Proteomes" id="UP000298325"/>
    </source>
</evidence>
<gene>
    <name evidence="1" type="ORF">E5Q11_12625</name>
</gene>
<proteinExistence type="predicted"/>
<sequence>MNRIEVVRQAVAQQLDDPYDLLAMRLMFPPDRAVVRIDKEISDLYAYPERLQASYRDEWLAIATRAVFRNAFSDHWRSDEENLDDYLRYLRSQAIPKCIHDHIELFRKLGEVLQIDRSDNTIAFPDPGRRALMKIIWPDR</sequence>
<dbReference type="EMBL" id="SRPF01000003">
    <property type="protein sequence ID" value="TGN39462.1"/>
    <property type="molecule type" value="Genomic_DNA"/>
</dbReference>
<dbReference type="OrthoDB" id="6366706at2"/>
<comment type="caution">
    <text evidence="1">The sequence shown here is derived from an EMBL/GenBank/DDBJ whole genome shotgun (WGS) entry which is preliminary data.</text>
</comment>
<organism evidence="1 2">
    <name type="scientific">Marinobacter confluentis</name>
    <dbReference type="NCBI Taxonomy" id="1697557"/>
    <lineage>
        <taxon>Bacteria</taxon>
        <taxon>Pseudomonadati</taxon>
        <taxon>Pseudomonadota</taxon>
        <taxon>Gammaproteobacteria</taxon>
        <taxon>Pseudomonadales</taxon>
        <taxon>Marinobacteraceae</taxon>
        <taxon>Marinobacter</taxon>
    </lineage>
</organism>
<reference evidence="1 2" key="1">
    <citation type="submission" date="2019-04" db="EMBL/GenBank/DDBJ databases">
        <authorList>
            <person name="Park S."/>
            <person name="Yoon J.-H."/>
        </authorList>
    </citation>
    <scope>NUCLEOTIDE SEQUENCE [LARGE SCALE GENOMIC DNA]</scope>
    <source>
        <strain evidence="1 2">HJM-18</strain>
    </source>
</reference>
<accession>A0A4Z1C2X3</accession>
<name>A0A4Z1C2X3_9GAMM</name>
<evidence type="ECO:0000313" key="1">
    <source>
        <dbReference type="EMBL" id="TGN39462.1"/>
    </source>
</evidence>